<dbReference type="EMBL" id="LKMD01000101">
    <property type="protein sequence ID" value="PIA98649.1"/>
    <property type="molecule type" value="Genomic_DNA"/>
</dbReference>
<comment type="caution">
    <text evidence="2">The sequence shown here is derived from an EMBL/GenBank/DDBJ whole genome shotgun (WGS) entry which is preliminary data.</text>
</comment>
<accession>A0A2G5I1J1</accession>
<evidence type="ECO:0000313" key="3">
    <source>
        <dbReference type="Proteomes" id="UP000230605"/>
    </source>
</evidence>
<evidence type="ECO:0000259" key="1">
    <source>
        <dbReference type="PROSITE" id="PS50097"/>
    </source>
</evidence>
<protein>
    <recommendedName>
        <fullName evidence="1">BTB domain-containing protein</fullName>
    </recommendedName>
</protein>
<dbReference type="Proteomes" id="UP000230605">
    <property type="component" value="Chromosome 3"/>
</dbReference>
<sequence>MPDTTSYQNIFKDKEYSDIMIKFLGREIPCHKVVICTQSEYFKKLCGKASSFVESKQKLYFGSYLSNTTPKDNNWKFHAEVVKAANKYLIPKAAQTASAARMKLLDGEDDALTQKAVELQKKHIKNLLIEPRFVASLTTAEVREHFDRFRKMFGGSLESRGPVCKICGRLCEGNKYGNYVVCDCTGNRVRVSDADYIVIFPTKE</sequence>
<dbReference type="InterPro" id="IPR000210">
    <property type="entry name" value="BTB/POZ_dom"/>
</dbReference>
<evidence type="ECO:0000313" key="2">
    <source>
        <dbReference type="EMBL" id="PIA98649.1"/>
    </source>
</evidence>
<gene>
    <name evidence="2" type="ORF">CB0940_03786</name>
</gene>
<dbReference type="InterPro" id="IPR011333">
    <property type="entry name" value="SKP1/BTB/POZ_sf"/>
</dbReference>
<reference evidence="2 3" key="1">
    <citation type="submission" date="2015-10" db="EMBL/GenBank/DDBJ databases">
        <title>The cercosporin biosynthetic gene cluster was horizontally transferred to several fungal lineages and shown to be expanded in Cercospora beticola based on microsynteny with recipient genomes.</title>
        <authorList>
            <person name="De Jonge R."/>
            <person name="Ebert M.K."/>
            <person name="Suttle J.C."/>
            <person name="Jurick Ii W.M."/>
            <person name="Secor G.A."/>
            <person name="Thomma B.P."/>
            <person name="Van De Peer Y."/>
            <person name="Bolton M.D."/>
        </authorList>
    </citation>
    <scope>NUCLEOTIDE SEQUENCE [LARGE SCALE GENOMIC DNA]</scope>
    <source>
        <strain evidence="2 3">09-40</strain>
    </source>
</reference>
<dbReference type="Gene3D" id="3.30.710.10">
    <property type="entry name" value="Potassium Channel Kv1.1, Chain A"/>
    <property type="match status" value="1"/>
</dbReference>
<organism evidence="2 3">
    <name type="scientific">Cercospora beticola</name>
    <name type="common">Sugarbeet leaf spot fungus</name>
    <dbReference type="NCBI Taxonomy" id="122368"/>
    <lineage>
        <taxon>Eukaryota</taxon>
        <taxon>Fungi</taxon>
        <taxon>Dikarya</taxon>
        <taxon>Ascomycota</taxon>
        <taxon>Pezizomycotina</taxon>
        <taxon>Dothideomycetes</taxon>
        <taxon>Dothideomycetidae</taxon>
        <taxon>Mycosphaerellales</taxon>
        <taxon>Mycosphaerellaceae</taxon>
        <taxon>Cercospora</taxon>
    </lineage>
</organism>
<feature type="domain" description="BTB" evidence="1">
    <location>
        <begin position="17"/>
        <end position="45"/>
    </location>
</feature>
<dbReference type="AlphaFoldDB" id="A0A2G5I1J1"/>
<dbReference type="SUPFAM" id="SSF54695">
    <property type="entry name" value="POZ domain"/>
    <property type="match status" value="1"/>
</dbReference>
<dbReference type="Pfam" id="PF00651">
    <property type="entry name" value="BTB"/>
    <property type="match status" value="1"/>
</dbReference>
<dbReference type="PROSITE" id="PS50097">
    <property type="entry name" value="BTB"/>
    <property type="match status" value="1"/>
</dbReference>
<proteinExistence type="predicted"/>
<name>A0A2G5I1J1_CERBT</name>
<dbReference type="OrthoDB" id="6359816at2759"/>